<dbReference type="EMBL" id="JAAMPI010000642">
    <property type="protein sequence ID" value="KAF4629689.1"/>
    <property type="molecule type" value="Genomic_DNA"/>
</dbReference>
<gene>
    <name evidence="2" type="ORF">G7Y89_g8458</name>
</gene>
<dbReference type="OrthoDB" id="8954335at2759"/>
<name>A0A8H4RGI8_9HELO</name>
<reference evidence="2 3" key="1">
    <citation type="submission" date="2020-03" db="EMBL/GenBank/DDBJ databases">
        <title>Draft Genome Sequence of Cudoniella acicularis.</title>
        <authorList>
            <person name="Buettner E."/>
            <person name="Kellner H."/>
        </authorList>
    </citation>
    <scope>NUCLEOTIDE SEQUENCE [LARGE SCALE GENOMIC DNA]</scope>
    <source>
        <strain evidence="2 3">DSM 108380</strain>
    </source>
</reference>
<dbReference type="AlphaFoldDB" id="A0A8H4RGI8"/>
<dbReference type="InterPro" id="IPR027417">
    <property type="entry name" value="P-loop_NTPase"/>
</dbReference>
<accession>A0A8H4RGI8</accession>
<protein>
    <recommendedName>
        <fullName evidence="4">G domain-containing protein</fullName>
    </recommendedName>
</protein>
<dbReference type="Proteomes" id="UP000566819">
    <property type="component" value="Unassembled WGS sequence"/>
</dbReference>
<dbReference type="Gene3D" id="3.40.50.300">
    <property type="entry name" value="P-loop containing nucleotide triphosphate hydrolases"/>
    <property type="match status" value="1"/>
</dbReference>
<evidence type="ECO:0000313" key="2">
    <source>
        <dbReference type="EMBL" id="KAF4629689.1"/>
    </source>
</evidence>
<comment type="caution">
    <text evidence="2">The sequence shown here is derived from an EMBL/GenBank/DDBJ whole genome shotgun (WGS) entry which is preliminary data.</text>
</comment>
<feature type="coiled-coil region" evidence="1">
    <location>
        <begin position="332"/>
        <end position="359"/>
    </location>
</feature>
<keyword evidence="3" id="KW-1185">Reference proteome</keyword>
<evidence type="ECO:0008006" key="4">
    <source>
        <dbReference type="Google" id="ProtNLM"/>
    </source>
</evidence>
<dbReference type="SUPFAM" id="SSF52540">
    <property type="entry name" value="P-loop containing nucleoside triphosphate hydrolases"/>
    <property type="match status" value="1"/>
</dbReference>
<dbReference type="CDD" id="cd00882">
    <property type="entry name" value="Ras_like_GTPase"/>
    <property type="match status" value="1"/>
</dbReference>
<evidence type="ECO:0000313" key="3">
    <source>
        <dbReference type="Proteomes" id="UP000566819"/>
    </source>
</evidence>
<sequence>MDKQDEPLSVLVIGPSQNGKSTFINRLVNLAVSPIDLAEEGDGNFKCTYRCAIYNFEVPLTDYKLVTIGDERDYDIPDLDDEEKFLGGAWWKKQTRTKYAIRPRRRHGPVIKLRLIDTPGLDDSEGKDYENMEDVLSTLNRLAQSPVKWEREIDALALVYNANGSFSYSFQKTLKDYERCMPNLFGGLSVINTNFSVTNWASKRQHLIREQLLGSTETAKIRIIKERRAEFAKILGRNPTHFFIDNKPKRNFMFDELVSCNTISDILNFWANSKPMEIGQMSLIKNENMIAIDKTLQSYLGFAINQWELEKREVLKTVSKDEQLRSYFEQTHQELSDDITRLEAELERYDNDSEYMINKYTTSDDASAPALIAKWAFRIKIKNAYYIKEPDYKEYQVEPSDGVNDKWTSHTFDHGDNSWTGHYQAKPGKLPRLTARSFTTNRVYHRDTISSLRSQLRRAKASLAENEQKTLELVENKAGPGNTKLDNLVDWITASKNLQEILGAESPPLDKSFDEASRARYSKSPSKISTTDLLNMITVTNPELVKPMKYVLRVPDY</sequence>
<organism evidence="2 3">
    <name type="scientific">Cudoniella acicularis</name>
    <dbReference type="NCBI Taxonomy" id="354080"/>
    <lineage>
        <taxon>Eukaryota</taxon>
        <taxon>Fungi</taxon>
        <taxon>Dikarya</taxon>
        <taxon>Ascomycota</taxon>
        <taxon>Pezizomycotina</taxon>
        <taxon>Leotiomycetes</taxon>
        <taxon>Helotiales</taxon>
        <taxon>Tricladiaceae</taxon>
        <taxon>Cudoniella</taxon>
    </lineage>
</organism>
<proteinExistence type="predicted"/>
<evidence type="ECO:0000256" key="1">
    <source>
        <dbReference type="SAM" id="Coils"/>
    </source>
</evidence>
<keyword evidence="1" id="KW-0175">Coiled coil</keyword>